<evidence type="ECO:0000256" key="3">
    <source>
        <dbReference type="ARBA" id="ARBA00022692"/>
    </source>
</evidence>
<keyword evidence="1" id="KW-1003">Cell membrane</keyword>
<feature type="compositionally biased region" description="Basic and acidic residues" evidence="11">
    <location>
        <begin position="350"/>
        <end position="364"/>
    </location>
</feature>
<dbReference type="GO" id="GO:0008237">
    <property type="term" value="F:metallopeptidase activity"/>
    <property type="evidence" value="ECO:0007669"/>
    <property type="project" value="UniProtKB-KW"/>
</dbReference>
<accession>A0ABD5T7U3</accession>
<comment type="caution">
    <text evidence="14">The sequence shown here is derived from an EMBL/GenBank/DDBJ whole genome shotgun (WGS) entry which is preliminary data.</text>
</comment>
<dbReference type="GO" id="GO:0006508">
    <property type="term" value="P:proteolysis"/>
    <property type="evidence" value="ECO:0007669"/>
    <property type="project" value="UniProtKB-KW"/>
</dbReference>
<evidence type="ECO:0000256" key="12">
    <source>
        <dbReference type="SAM" id="Phobius"/>
    </source>
</evidence>
<keyword evidence="6 10" id="KW-0862">Zinc</keyword>
<feature type="transmembrane region" description="Helical" evidence="12">
    <location>
        <begin position="178"/>
        <end position="197"/>
    </location>
</feature>
<feature type="region of interest" description="Disordered" evidence="11">
    <location>
        <begin position="311"/>
        <end position="364"/>
    </location>
</feature>
<keyword evidence="9 12" id="KW-0472">Membrane</keyword>
<evidence type="ECO:0000256" key="8">
    <source>
        <dbReference type="ARBA" id="ARBA00023049"/>
    </source>
</evidence>
<evidence type="ECO:0000256" key="7">
    <source>
        <dbReference type="ARBA" id="ARBA00022989"/>
    </source>
</evidence>
<comment type="cofactor">
    <cofactor evidence="10">
        <name>Zn(2+)</name>
        <dbReference type="ChEBI" id="CHEBI:29105"/>
    </cofactor>
    <text evidence="10">Binds 1 zinc ion per subunit.</text>
</comment>
<feature type="transmembrane region" description="Helical" evidence="12">
    <location>
        <begin position="217"/>
        <end position="237"/>
    </location>
</feature>
<evidence type="ECO:0000313" key="15">
    <source>
        <dbReference type="Proteomes" id="UP001596443"/>
    </source>
</evidence>
<dbReference type="Gene3D" id="3.30.2010.10">
    <property type="entry name" value="Metalloproteases ('zincins'), catalytic domain"/>
    <property type="match status" value="1"/>
</dbReference>
<dbReference type="AlphaFoldDB" id="A0ABD5T7U3"/>
<dbReference type="PANTHER" id="PTHR43221">
    <property type="entry name" value="PROTEASE HTPX"/>
    <property type="match status" value="1"/>
</dbReference>
<feature type="transmembrane region" description="Helical" evidence="12">
    <location>
        <begin position="52"/>
        <end position="72"/>
    </location>
</feature>
<keyword evidence="5 10" id="KW-0378">Hydrolase</keyword>
<reference evidence="14 15" key="1">
    <citation type="journal article" date="2019" name="Int. J. Syst. Evol. Microbiol.">
        <title>The Global Catalogue of Microorganisms (GCM) 10K type strain sequencing project: providing services to taxonomists for standard genome sequencing and annotation.</title>
        <authorList>
            <consortium name="The Broad Institute Genomics Platform"/>
            <consortium name="The Broad Institute Genome Sequencing Center for Infectious Disease"/>
            <person name="Wu L."/>
            <person name="Ma J."/>
        </authorList>
    </citation>
    <scope>NUCLEOTIDE SEQUENCE [LARGE SCALE GENOMIC DNA]</scope>
    <source>
        <strain evidence="14 15">SYNS20</strain>
    </source>
</reference>
<evidence type="ECO:0000256" key="10">
    <source>
        <dbReference type="RuleBase" id="RU003983"/>
    </source>
</evidence>
<evidence type="ECO:0000259" key="13">
    <source>
        <dbReference type="Pfam" id="PF01435"/>
    </source>
</evidence>
<evidence type="ECO:0000256" key="11">
    <source>
        <dbReference type="SAM" id="MobiDB-lite"/>
    </source>
</evidence>
<keyword evidence="8 10" id="KW-0482">Metalloprotease</keyword>
<dbReference type="Pfam" id="PF01435">
    <property type="entry name" value="Peptidase_M48"/>
    <property type="match status" value="1"/>
</dbReference>
<feature type="domain" description="Peptidase M48" evidence="13">
    <location>
        <begin position="92"/>
        <end position="312"/>
    </location>
</feature>
<evidence type="ECO:0000256" key="9">
    <source>
        <dbReference type="ARBA" id="ARBA00023136"/>
    </source>
</evidence>
<proteinExistence type="inferred from homology"/>
<keyword evidence="7 12" id="KW-1133">Transmembrane helix</keyword>
<keyword evidence="2 10" id="KW-0645">Protease</keyword>
<gene>
    <name evidence="14" type="ORF">ACFQFD_04750</name>
</gene>
<dbReference type="RefSeq" id="WP_284062164.1">
    <property type="nucleotide sequence ID" value="NZ_CP126158.1"/>
</dbReference>
<dbReference type="Proteomes" id="UP001596443">
    <property type="component" value="Unassembled WGS sequence"/>
</dbReference>
<sequence>MSPSSPSAPTRDPSAGFRAAMAVAGAATLGFYGVAAAVFWRLGQFVWANRPSVFTLAWTFLLATLISGYLTYRFGTGRTLAGLDARELPRERARGVHRVVDDLAAAMNVSRPGVYVARLGEPNALALGGRPPALVVDYSLFRALDAAELRAVLAHELAHIEGRDGLVQTLAHSAVHTAVGVVALALAPLTFLAGGFARGVALARGSPGQWHRTVPGQLHVGLAQVLTLLLVGLTLFLRAYSRRREHAADDRAVEVTGDPLALARALEQIERASRSRIPFAPLYSRREHEHPLARLLATHPPMDERVDRLRRRGAESRAGARGVPRVDNRGGESPGSPSAGDGGLRPGRPNRGDDGWTRISIEER</sequence>
<evidence type="ECO:0000256" key="1">
    <source>
        <dbReference type="ARBA" id="ARBA00022475"/>
    </source>
</evidence>
<keyword evidence="15" id="KW-1185">Reference proteome</keyword>
<evidence type="ECO:0000256" key="6">
    <source>
        <dbReference type="ARBA" id="ARBA00022833"/>
    </source>
</evidence>
<protein>
    <submittedName>
        <fullName evidence="14">M48 family metallopeptidase</fullName>
        <ecNumber evidence="14">3.4.24.-</ecNumber>
    </submittedName>
</protein>
<dbReference type="EC" id="3.4.24.-" evidence="14"/>
<evidence type="ECO:0000256" key="2">
    <source>
        <dbReference type="ARBA" id="ARBA00022670"/>
    </source>
</evidence>
<dbReference type="GeneID" id="81208329"/>
<dbReference type="InterPro" id="IPR050083">
    <property type="entry name" value="HtpX_protease"/>
</dbReference>
<dbReference type="GO" id="GO:0046872">
    <property type="term" value="F:metal ion binding"/>
    <property type="evidence" value="ECO:0007669"/>
    <property type="project" value="UniProtKB-KW"/>
</dbReference>
<keyword evidence="3 12" id="KW-0812">Transmembrane</keyword>
<comment type="similarity">
    <text evidence="10">Belongs to the peptidase M48 family.</text>
</comment>
<evidence type="ECO:0000256" key="5">
    <source>
        <dbReference type="ARBA" id="ARBA00022801"/>
    </source>
</evidence>
<keyword evidence="4" id="KW-0479">Metal-binding</keyword>
<dbReference type="EMBL" id="JBHSWX010000012">
    <property type="protein sequence ID" value="MFC6785305.1"/>
    <property type="molecule type" value="Genomic_DNA"/>
</dbReference>
<name>A0ABD5T7U3_9EURY</name>
<organism evidence="14 15">
    <name type="scientific">Halobaculum halobium</name>
    <dbReference type="NCBI Taxonomy" id="3032281"/>
    <lineage>
        <taxon>Archaea</taxon>
        <taxon>Methanobacteriati</taxon>
        <taxon>Methanobacteriota</taxon>
        <taxon>Stenosarchaea group</taxon>
        <taxon>Halobacteria</taxon>
        <taxon>Halobacteriales</taxon>
        <taxon>Haloferacaceae</taxon>
        <taxon>Halobaculum</taxon>
    </lineage>
</organism>
<feature type="transmembrane region" description="Helical" evidence="12">
    <location>
        <begin position="20"/>
        <end position="40"/>
    </location>
</feature>
<dbReference type="InterPro" id="IPR001915">
    <property type="entry name" value="Peptidase_M48"/>
</dbReference>
<evidence type="ECO:0000256" key="4">
    <source>
        <dbReference type="ARBA" id="ARBA00022723"/>
    </source>
</evidence>
<dbReference type="PANTHER" id="PTHR43221:SF2">
    <property type="entry name" value="PROTEASE HTPX HOMOLOG"/>
    <property type="match status" value="1"/>
</dbReference>
<evidence type="ECO:0000313" key="14">
    <source>
        <dbReference type="EMBL" id="MFC6785305.1"/>
    </source>
</evidence>